<gene>
    <name evidence="2" type="ORF">PCOR1329_LOCUS66397</name>
</gene>
<dbReference type="PANTHER" id="PTHR13847:SF150">
    <property type="entry name" value="OXIDOREDUCTASE TDA3-RELATED"/>
    <property type="match status" value="1"/>
</dbReference>
<organism evidence="2 3">
    <name type="scientific">Prorocentrum cordatum</name>
    <dbReference type="NCBI Taxonomy" id="2364126"/>
    <lineage>
        <taxon>Eukaryota</taxon>
        <taxon>Sar</taxon>
        <taxon>Alveolata</taxon>
        <taxon>Dinophyceae</taxon>
        <taxon>Prorocentrales</taxon>
        <taxon>Prorocentraceae</taxon>
        <taxon>Prorocentrum</taxon>
    </lineage>
</organism>
<dbReference type="Gene3D" id="3.30.9.10">
    <property type="entry name" value="D-Amino Acid Oxidase, subunit A, domain 2"/>
    <property type="match status" value="1"/>
</dbReference>
<dbReference type="EMBL" id="CAUYUJ010018549">
    <property type="protein sequence ID" value="CAK0884446.1"/>
    <property type="molecule type" value="Genomic_DNA"/>
</dbReference>
<dbReference type="PANTHER" id="PTHR13847">
    <property type="entry name" value="SARCOSINE DEHYDROGENASE-RELATED"/>
    <property type="match status" value="1"/>
</dbReference>
<name>A0ABN9WDM1_9DINO</name>
<reference evidence="2" key="1">
    <citation type="submission" date="2023-10" db="EMBL/GenBank/DDBJ databases">
        <authorList>
            <person name="Chen Y."/>
            <person name="Shah S."/>
            <person name="Dougan E. K."/>
            <person name="Thang M."/>
            <person name="Chan C."/>
        </authorList>
    </citation>
    <scope>NUCLEOTIDE SEQUENCE [LARGE SCALE GENOMIC DNA]</scope>
</reference>
<keyword evidence="3" id="KW-1185">Reference proteome</keyword>
<feature type="domain" description="FAD dependent oxidoreductase" evidence="1">
    <location>
        <begin position="447"/>
        <end position="774"/>
    </location>
</feature>
<sequence length="843" mass="90118">MEFLKGALRGVHEALVVERDQAVSVAQQLIGDCKSIDEEASESVEEPTKAFGDQVARVLDPSMDALSSEHVGITVHLPMGDAAVQTVCEELPAVPVSPVLGKCGLAEDDRDVEDLPEEAVKLEAVKVEAKTVKVAMAHHVDSIEVLNTSDGKTDKIVKVPMAEHVEDIVHAPAGVTQESEDTENIVKVPMAEHVENIVRVPTGVTQEAEKGVSWSCKVVNELDDMMKVASLSGGEEPSARGPRSWEATVAVNQLAYARAAAAAARRRAQWRLEHDELGDAAVFGTAVLAAPRVATLQCETMVGAEVLTGLAEDESQGGDVIPCDQIAQACDPFEPGSEEHKAALARVLEGFGLTVDDSRSMLTGDPGTLEAKLAQEKRLLRHRWKSARMRPLCLGGRRVSLKVARTKFSDAAAVVTWAGQGFLADLAGGVLADLARAARPAAGYSRGGIVGLTAAFYLARQGNRVTLVEKCAIACHSSGKGGGFLTDGDSGWHQWPISSLAKHSFSLHEELADHFGAERIGFRKVRCIGAGAPREGEPVPEWLDQESYGQDMAGRDGMAQITPYMLMAALEEDAVSNGCEVRIGKVVGVERDGDTVRSVMLEKKGCAAEPLHCSSVILAMGPWADEAASWFPDCPMPTRTVSNRYTSVIWDDVTVGKDATMVFTSGQHQTEIYPRSNECYANGCPSVRELPDDPLEITPPRDEIEKVIQEARAAVQRLRSAKVLRTTACFLAGSDDNLPVIGLVPGVGNAVVACGGGCWGLLNGPAMGQAAAALALGREPEVDVAPFDPKRFGQLLEGIGEDEITPMVRQVLEANPDLLNFLRQVPPEAARVTLAEMREKLGE</sequence>
<evidence type="ECO:0000313" key="3">
    <source>
        <dbReference type="Proteomes" id="UP001189429"/>
    </source>
</evidence>
<dbReference type="Gene3D" id="3.50.50.60">
    <property type="entry name" value="FAD/NAD(P)-binding domain"/>
    <property type="match status" value="2"/>
</dbReference>
<dbReference type="Pfam" id="PF01266">
    <property type="entry name" value="DAO"/>
    <property type="match status" value="1"/>
</dbReference>
<dbReference type="SUPFAM" id="SSF51905">
    <property type="entry name" value="FAD/NAD(P)-binding domain"/>
    <property type="match status" value="1"/>
</dbReference>
<dbReference type="InterPro" id="IPR006076">
    <property type="entry name" value="FAD-dep_OxRdtase"/>
</dbReference>
<accession>A0ABN9WDM1</accession>
<evidence type="ECO:0000259" key="1">
    <source>
        <dbReference type="Pfam" id="PF01266"/>
    </source>
</evidence>
<evidence type="ECO:0000313" key="2">
    <source>
        <dbReference type="EMBL" id="CAK0884446.1"/>
    </source>
</evidence>
<proteinExistence type="predicted"/>
<dbReference type="Proteomes" id="UP001189429">
    <property type="component" value="Unassembled WGS sequence"/>
</dbReference>
<protein>
    <recommendedName>
        <fullName evidence="1">FAD dependent oxidoreductase domain-containing protein</fullName>
    </recommendedName>
</protein>
<comment type="caution">
    <text evidence="2">The sequence shown here is derived from an EMBL/GenBank/DDBJ whole genome shotgun (WGS) entry which is preliminary data.</text>
</comment>
<dbReference type="InterPro" id="IPR036188">
    <property type="entry name" value="FAD/NAD-bd_sf"/>
</dbReference>